<dbReference type="GO" id="GO:0008658">
    <property type="term" value="F:penicillin binding"/>
    <property type="evidence" value="ECO:0007669"/>
    <property type="project" value="InterPro"/>
</dbReference>
<dbReference type="EC" id="3.5.2.6" evidence="4 18"/>
<gene>
    <name evidence="22" type="ORF">OP8BY_1982</name>
</gene>
<evidence type="ECO:0000256" key="4">
    <source>
        <dbReference type="ARBA" id="ARBA00012865"/>
    </source>
</evidence>
<dbReference type="PANTHER" id="PTHR30627:SF2">
    <property type="entry name" value="PEPTIDOGLYCAN D,D-TRANSPEPTIDASE MRDA"/>
    <property type="match status" value="1"/>
</dbReference>
<feature type="modified residue" description="N6-carboxylysine" evidence="17">
    <location>
        <position position="323"/>
    </location>
</feature>
<evidence type="ECO:0000256" key="18">
    <source>
        <dbReference type="RuleBase" id="RU361140"/>
    </source>
</evidence>
<reference evidence="22 23" key="1">
    <citation type="submission" date="2018-08" db="EMBL/GenBank/DDBJ databases">
        <title>Genome analysis of the thermophilic bacterium of the candidate phylum Aminicenantes from deep subsurface aquifer revealed its physiology and ecological role.</title>
        <authorList>
            <person name="Kadnikov V.V."/>
            <person name="Mardanov A.V."/>
            <person name="Beletsky A.V."/>
            <person name="Karnachuk O.V."/>
            <person name="Ravin N.V."/>
        </authorList>
    </citation>
    <scope>NUCLEOTIDE SEQUENCE [LARGE SCALE GENOMIC DNA]</scope>
    <source>
        <strain evidence="22">BY38</strain>
    </source>
</reference>
<evidence type="ECO:0000259" key="20">
    <source>
        <dbReference type="Pfam" id="PF00905"/>
    </source>
</evidence>
<dbReference type="Pfam" id="PF00905">
    <property type="entry name" value="Transpeptidase"/>
    <property type="match status" value="1"/>
</dbReference>
<dbReference type="InterPro" id="IPR050515">
    <property type="entry name" value="Beta-lactam/transpept"/>
</dbReference>
<feature type="domain" description="Penicillin-binding protein dimerisation" evidence="21">
    <location>
        <begin position="58"/>
        <end position="228"/>
    </location>
</feature>
<comment type="catalytic activity">
    <reaction evidence="18">
        <text>a beta-lactam + H2O = a substituted beta-amino acid</text>
        <dbReference type="Rhea" id="RHEA:20401"/>
        <dbReference type="ChEBI" id="CHEBI:15377"/>
        <dbReference type="ChEBI" id="CHEBI:35627"/>
        <dbReference type="ChEBI" id="CHEBI:140347"/>
        <dbReference type="EC" id="3.5.2.6"/>
    </reaction>
</comment>
<dbReference type="GO" id="GO:0051301">
    <property type="term" value="P:cell division"/>
    <property type="evidence" value="ECO:0007669"/>
    <property type="project" value="UniProtKB-KW"/>
</dbReference>
<keyword evidence="13 19" id="KW-1133">Transmembrane helix</keyword>
<dbReference type="Gene3D" id="3.90.1310.10">
    <property type="entry name" value="Penicillin-binding protein 2a (Domain 2)"/>
    <property type="match status" value="1"/>
</dbReference>
<keyword evidence="14 19" id="KW-0472">Membrane</keyword>
<protein>
    <recommendedName>
        <fullName evidence="4 18">Beta-lactamase</fullName>
        <ecNumber evidence="4 18">3.5.2.6</ecNumber>
    </recommendedName>
</protein>
<dbReference type="PROSITE" id="PS00337">
    <property type="entry name" value="BETA_LACTAMASE_D"/>
    <property type="match status" value="1"/>
</dbReference>
<dbReference type="GO" id="GO:0046677">
    <property type="term" value="P:response to antibiotic"/>
    <property type="evidence" value="ECO:0007669"/>
    <property type="project" value="UniProtKB-UniRule"/>
</dbReference>
<evidence type="ECO:0000256" key="6">
    <source>
        <dbReference type="ARBA" id="ARBA00022519"/>
    </source>
</evidence>
<dbReference type="GO" id="GO:0071555">
    <property type="term" value="P:cell wall organization"/>
    <property type="evidence" value="ECO:0007669"/>
    <property type="project" value="UniProtKB-KW"/>
</dbReference>
<keyword evidence="22" id="KW-0131">Cell cycle</keyword>
<evidence type="ECO:0000256" key="5">
    <source>
        <dbReference type="ARBA" id="ARBA00022475"/>
    </source>
</evidence>
<comment type="caution">
    <text evidence="22">The sequence shown here is derived from an EMBL/GenBank/DDBJ whole genome shotgun (WGS) entry which is preliminary data.</text>
</comment>
<keyword evidence="16" id="KW-0961">Cell wall biogenesis/degradation</keyword>
<evidence type="ECO:0000256" key="19">
    <source>
        <dbReference type="SAM" id="Phobius"/>
    </source>
</evidence>
<keyword evidence="15 18" id="KW-0046">Antibiotic resistance</keyword>
<comment type="similarity">
    <text evidence="3 18">Belongs to the class-D beta-lactamase family.</text>
</comment>
<dbReference type="Gene3D" id="3.40.710.10">
    <property type="entry name" value="DD-peptidase/beta-lactamase superfamily"/>
    <property type="match status" value="1"/>
</dbReference>
<evidence type="ECO:0000256" key="14">
    <source>
        <dbReference type="ARBA" id="ARBA00023136"/>
    </source>
</evidence>
<dbReference type="SUPFAM" id="SSF56601">
    <property type="entry name" value="beta-lactamase/transpeptidase-like"/>
    <property type="match status" value="1"/>
</dbReference>
<evidence type="ECO:0000256" key="7">
    <source>
        <dbReference type="ARBA" id="ARBA00022670"/>
    </source>
</evidence>
<evidence type="ECO:0000256" key="12">
    <source>
        <dbReference type="ARBA" id="ARBA00022984"/>
    </source>
</evidence>
<dbReference type="InterPro" id="IPR002137">
    <property type="entry name" value="Beta-lactam_class-D_AS"/>
</dbReference>
<accession>A0A3E2BMZ1</accession>
<dbReference type="GO" id="GO:0071972">
    <property type="term" value="F:peptidoglycan L,D-transpeptidase activity"/>
    <property type="evidence" value="ECO:0007669"/>
    <property type="project" value="TreeGrafter"/>
</dbReference>
<evidence type="ECO:0000256" key="9">
    <source>
        <dbReference type="ARBA" id="ARBA00022729"/>
    </source>
</evidence>
<dbReference type="GO" id="GO:0008360">
    <property type="term" value="P:regulation of cell shape"/>
    <property type="evidence" value="ECO:0007669"/>
    <property type="project" value="UniProtKB-KW"/>
</dbReference>
<evidence type="ECO:0000256" key="2">
    <source>
        <dbReference type="ARBA" id="ARBA00004236"/>
    </source>
</evidence>
<dbReference type="GO" id="GO:0005886">
    <property type="term" value="C:plasma membrane"/>
    <property type="evidence" value="ECO:0007669"/>
    <property type="project" value="UniProtKB-SubCell"/>
</dbReference>
<dbReference type="InterPro" id="IPR005311">
    <property type="entry name" value="PBP_dimer"/>
</dbReference>
<comment type="subcellular location">
    <subcellularLocation>
        <location evidence="2">Cell membrane</location>
    </subcellularLocation>
    <subcellularLocation>
        <location evidence="1">Membrane</location>
        <topology evidence="1">Single-pass membrane protein</topology>
    </subcellularLocation>
</comment>
<evidence type="ECO:0000313" key="23">
    <source>
        <dbReference type="Proteomes" id="UP000257323"/>
    </source>
</evidence>
<sequence length="601" mass="68320">MARIYEDLTTIIKRSKITLYVLAGLIILVLFFYWKIQVLDYQKYWRMAEANRLRELPLTAPRGLILDRQKVILADNIPSFKVSLVREAVIDYEKTIDSLALLLHLNREELKKRIDRYRFLPAYEPIIIMDNLKLEDVSLIEARKDEFPEIKLEVEPRRYYPFGLTGAHLLGYLQEVSVDEIRTQPEKRWRGGEMVGKAGLEKQYNDILTGREGKILEMVDSLGRPRAEISRTEPQPGRNLELSIDFDLQRKAEELLQGREGAIVVMDPRNGECLVWASSPSYDPNRFISRFSADEWLALVNDPGKPLENRVIRGLYSPGSTFKIVMALAALNEGIINESSTFYCSGAIELYNKEFNCWFRPGHGNLNLPEAIRNSCNIYFYQLGRRLSIDTIADYARLMGLGQKTGVDLPGEKEGLVPSTDWKRRFLRQAWYPGETISVAIGQGPLLVTPLQLACLTSVVATRGFKVQPHLFRGMESDGNRERINLPEAIMEKVIEGMWRSVNNQGTGQGAYQPGFEVCGKTGTTQLISRETAERLVQRGMEVKKTHSWFTGFAPRQNPEIVVTVLVEFGGMGGQTAAPIAGQIFKAYREKYVRQTNLQGD</sequence>
<name>A0A3E2BMZ1_9BACT</name>
<dbReference type="InterPro" id="IPR012338">
    <property type="entry name" value="Beta-lactam/transpept-like"/>
</dbReference>
<dbReference type="GO" id="GO:0017001">
    <property type="term" value="P:antibiotic catabolic process"/>
    <property type="evidence" value="ECO:0007669"/>
    <property type="project" value="InterPro"/>
</dbReference>
<evidence type="ECO:0000256" key="11">
    <source>
        <dbReference type="ARBA" id="ARBA00022960"/>
    </source>
</evidence>
<dbReference type="InterPro" id="IPR017790">
    <property type="entry name" value="Penicillin-binding_protein_2"/>
</dbReference>
<dbReference type="Proteomes" id="UP000257323">
    <property type="component" value="Unassembled WGS sequence"/>
</dbReference>
<keyword evidence="9" id="KW-0732">Signal</keyword>
<dbReference type="GO" id="GO:0009002">
    <property type="term" value="F:serine-type D-Ala-D-Ala carboxypeptidase activity"/>
    <property type="evidence" value="ECO:0007669"/>
    <property type="project" value="InterPro"/>
</dbReference>
<dbReference type="SUPFAM" id="SSF56519">
    <property type="entry name" value="Penicillin binding protein dimerisation domain"/>
    <property type="match status" value="1"/>
</dbReference>
<dbReference type="Pfam" id="PF03717">
    <property type="entry name" value="PBP_dimer"/>
    <property type="match status" value="1"/>
</dbReference>
<feature type="transmembrane region" description="Helical" evidence="19">
    <location>
        <begin position="17"/>
        <end position="34"/>
    </location>
</feature>
<evidence type="ECO:0000256" key="16">
    <source>
        <dbReference type="ARBA" id="ARBA00023316"/>
    </source>
</evidence>
<keyword evidence="7" id="KW-0645">Protease</keyword>
<keyword evidence="22" id="KW-0132">Cell division</keyword>
<evidence type="ECO:0000256" key="3">
    <source>
        <dbReference type="ARBA" id="ARBA00007898"/>
    </source>
</evidence>
<keyword evidence="6" id="KW-0997">Cell inner membrane</keyword>
<evidence type="ECO:0000313" key="22">
    <source>
        <dbReference type="EMBL" id="RFT15976.1"/>
    </source>
</evidence>
<dbReference type="InterPro" id="IPR001460">
    <property type="entry name" value="PCN-bd_Tpept"/>
</dbReference>
<dbReference type="NCBIfam" id="TIGR03423">
    <property type="entry name" value="pbp2_mrdA"/>
    <property type="match status" value="1"/>
</dbReference>
<evidence type="ECO:0000256" key="10">
    <source>
        <dbReference type="ARBA" id="ARBA00022801"/>
    </source>
</evidence>
<evidence type="ECO:0000256" key="17">
    <source>
        <dbReference type="PIRSR" id="PIRSR602137-50"/>
    </source>
</evidence>
<evidence type="ECO:0000256" key="13">
    <source>
        <dbReference type="ARBA" id="ARBA00022989"/>
    </source>
</evidence>
<dbReference type="GO" id="GO:0008800">
    <property type="term" value="F:beta-lactamase activity"/>
    <property type="evidence" value="ECO:0007669"/>
    <property type="project" value="UniProtKB-UniRule"/>
</dbReference>
<organism evidence="22 23">
    <name type="scientific">Candidatus Saccharicenans subterraneus</name>
    <dbReference type="NCBI Taxonomy" id="2508984"/>
    <lineage>
        <taxon>Bacteria</taxon>
        <taxon>Candidatus Aminicenantota</taxon>
        <taxon>Candidatus Aminicenantia</taxon>
        <taxon>Candidatus Aminicenantales</taxon>
        <taxon>Candidatus Saccharicenantaceae</taxon>
        <taxon>Candidatus Saccharicenans</taxon>
    </lineage>
</organism>
<dbReference type="EMBL" id="QUAH01000005">
    <property type="protein sequence ID" value="RFT15976.1"/>
    <property type="molecule type" value="Genomic_DNA"/>
</dbReference>
<evidence type="ECO:0000256" key="8">
    <source>
        <dbReference type="ARBA" id="ARBA00022692"/>
    </source>
</evidence>
<dbReference type="InterPro" id="IPR036138">
    <property type="entry name" value="PBP_dimer_sf"/>
</dbReference>
<feature type="domain" description="Penicillin-binding protein transpeptidase" evidence="20">
    <location>
        <begin position="261"/>
        <end position="585"/>
    </location>
</feature>
<keyword evidence="5" id="KW-1003">Cell membrane</keyword>
<keyword evidence="8 19" id="KW-0812">Transmembrane</keyword>
<evidence type="ECO:0000259" key="21">
    <source>
        <dbReference type="Pfam" id="PF03717"/>
    </source>
</evidence>
<dbReference type="GO" id="GO:0009252">
    <property type="term" value="P:peptidoglycan biosynthetic process"/>
    <property type="evidence" value="ECO:0007669"/>
    <property type="project" value="UniProtKB-KW"/>
</dbReference>
<feature type="active site" description="Acyl-ester intermediate" evidence="17">
    <location>
        <position position="320"/>
    </location>
</feature>
<evidence type="ECO:0000256" key="1">
    <source>
        <dbReference type="ARBA" id="ARBA00004167"/>
    </source>
</evidence>
<evidence type="ECO:0000256" key="15">
    <source>
        <dbReference type="ARBA" id="ARBA00023251"/>
    </source>
</evidence>
<keyword evidence="10 18" id="KW-0378">Hydrolase</keyword>
<dbReference type="AlphaFoldDB" id="A0A3E2BMZ1"/>
<dbReference type="GO" id="GO:0006508">
    <property type="term" value="P:proteolysis"/>
    <property type="evidence" value="ECO:0007669"/>
    <property type="project" value="UniProtKB-KW"/>
</dbReference>
<keyword evidence="11" id="KW-0133">Cell shape</keyword>
<proteinExistence type="inferred from homology"/>
<dbReference type="FunFam" id="3.40.710.10:FF:000024">
    <property type="entry name" value="Penicillin-binding protein 2"/>
    <property type="match status" value="1"/>
</dbReference>
<keyword evidence="12" id="KW-0573">Peptidoglycan synthesis</keyword>
<dbReference type="PANTHER" id="PTHR30627">
    <property type="entry name" value="PEPTIDOGLYCAN D,D-TRANSPEPTIDASE"/>
    <property type="match status" value="1"/>
</dbReference>